<organism evidence="3 4">
    <name type="scientific">Flavobacterium lindanitolerans</name>
    <dbReference type="NCBI Taxonomy" id="428988"/>
    <lineage>
        <taxon>Bacteria</taxon>
        <taxon>Pseudomonadati</taxon>
        <taxon>Bacteroidota</taxon>
        <taxon>Flavobacteriia</taxon>
        <taxon>Flavobacteriales</taxon>
        <taxon>Flavobacteriaceae</taxon>
        <taxon>Flavobacterium</taxon>
    </lineage>
</organism>
<dbReference type="AlphaFoldDB" id="A0A497UZ14"/>
<feature type="domain" description="Secretion system C-terminal sorting" evidence="2">
    <location>
        <begin position="403"/>
        <end position="463"/>
    </location>
</feature>
<dbReference type="InterPro" id="IPR015943">
    <property type="entry name" value="WD40/YVTN_repeat-like_dom_sf"/>
</dbReference>
<proteinExistence type="predicted"/>
<dbReference type="Gene3D" id="2.130.10.10">
    <property type="entry name" value="YVTN repeat-like/Quinoprotein amine dehydrogenase"/>
    <property type="match status" value="2"/>
</dbReference>
<dbReference type="NCBIfam" id="TIGR04183">
    <property type="entry name" value="Por_Secre_tail"/>
    <property type="match status" value="1"/>
</dbReference>
<sequence>MLILSSLEFKIYIFDYQLKNLTMRQKLLLTALLAASWTMHSQWAVQNTGFTANSRGLDEIHIVDANTVWAKAYDGSASNANVQAFTKTTNGGAIWTPGTINVGSSLLEITNLMPISATTAWAGAVHPTNGLGGVWKTTDGGATWTKQNTTAYSTPGASFFNVVHFFDANNGVTQGDPVAGEFEVYTTSNGGTTWTAVPAASLPDPASDEYGYNGGNVAAGNSFWFVTNKGKLYRTTDMGATWTKLNTPISDFSATAVGGQIFFSDNNNGILLARSTTGSGSSAINTYTLYKTSNGGTSWDSGASYTAPYTNLAYIKGTNILVGNGKDENDNFFTGYSNNNGTTWTQIDTGVQRISIAFLNGTTGWASGFTTVTGGVSTGGIYKYTGSTLGMEDFASGKTFKAYPNPANDQLNLSGTSINEVAIYDLLGKQVLNQKFSAQDQVNLNVSGLGTGMYILTATNDSGALETIKFAKQ</sequence>
<accession>A0A497UZ14</accession>
<protein>
    <submittedName>
        <fullName evidence="3">Putative secreted protein (Por secretion system target)</fullName>
    </submittedName>
</protein>
<evidence type="ECO:0000256" key="1">
    <source>
        <dbReference type="ARBA" id="ARBA00022729"/>
    </source>
</evidence>
<keyword evidence="1" id="KW-0732">Signal</keyword>
<dbReference type="EMBL" id="RCCB01000010">
    <property type="protein sequence ID" value="RLJ35127.1"/>
    <property type="molecule type" value="Genomic_DNA"/>
</dbReference>
<dbReference type="PANTHER" id="PTHR47199">
    <property type="entry name" value="PHOTOSYSTEM II STABILITY/ASSEMBLY FACTOR HCF136, CHLOROPLASTIC"/>
    <property type="match status" value="1"/>
</dbReference>
<dbReference type="PANTHER" id="PTHR47199:SF2">
    <property type="entry name" value="PHOTOSYSTEM II STABILITY_ASSEMBLY FACTOR HCF136, CHLOROPLASTIC"/>
    <property type="match status" value="1"/>
</dbReference>
<evidence type="ECO:0000313" key="3">
    <source>
        <dbReference type="EMBL" id="RLJ35127.1"/>
    </source>
</evidence>
<name>A0A497UZ14_9FLAO</name>
<reference evidence="3 4" key="1">
    <citation type="submission" date="2018-10" db="EMBL/GenBank/DDBJ databases">
        <title>Genomic Encyclopedia of Archaeal and Bacterial Type Strains, Phase II (KMG-II): from individual species to whole genera.</title>
        <authorList>
            <person name="Goeker M."/>
        </authorList>
    </citation>
    <scope>NUCLEOTIDE SEQUENCE [LARGE SCALE GENOMIC DNA]</scope>
    <source>
        <strain evidence="3 4">DSM 21886</strain>
    </source>
</reference>
<gene>
    <name evidence="3" type="ORF">CLV50_0499</name>
</gene>
<dbReference type="CDD" id="cd15482">
    <property type="entry name" value="Sialidase_non-viral"/>
    <property type="match status" value="1"/>
</dbReference>
<evidence type="ECO:0000259" key="2">
    <source>
        <dbReference type="Pfam" id="PF18962"/>
    </source>
</evidence>
<evidence type="ECO:0000313" key="4">
    <source>
        <dbReference type="Proteomes" id="UP000275027"/>
    </source>
</evidence>
<dbReference type="Pfam" id="PF18962">
    <property type="entry name" value="Por_Secre_tail"/>
    <property type="match status" value="1"/>
</dbReference>
<dbReference type="SUPFAM" id="SSF110296">
    <property type="entry name" value="Oligoxyloglucan reducing end-specific cellobiohydrolase"/>
    <property type="match status" value="1"/>
</dbReference>
<dbReference type="Proteomes" id="UP000275027">
    <property type="component" value="Unassembled WGS sequence"/>
</dbReference>
<dbReference type="InterPro" id="IPR026444">
    <property type="entry name" value="Secre_tail"/>
</dbReference>
<comment type="caution">
    <text evidence="3">The sequence shown here is derived from an EMBL/GenBank/DDBJ whole genome shotgun (WGS) entry which is preliminary data.</text>
</comment>